<protein>
    <recommendedName>
        <fullName evidence="1">EAL domain-containing protein</fullName>
    </recommendedName>
</protein>
<dbReference type="Gene3D" id="3.20.20.450">
    <property type="entry name" value="EAL domain"/>
    <property type="match status" value="1"/>
</dbReference>
<evidence type="ECO:0000313" key="3">
    <source>
        <dbReference type="Proteomes" id="UP001161064"/>
    </source>
</evidence>
<dbReference type="PROSITE" id="PS50883">
    <property type="entry name" value="EAL"/>
    <property type="match status" value="1"/>
</dbReference>
<dbReference type="InterPro" id="IPR035919">
    <property type="entry name" value="EAL_sf"/>
</dbReference>
<comment type="caution">
    <text evidence="2">The sequence shown here is derived from an EMBL/GenBank/DDBJ whole genome shotgun (WGS) entry which is preliminary data.</text>
</comment>
<reference evidence="2" key="1">
    <citation type="submission" date="2021-05" db="EMBL/GenBank/DDBJ databases">
        <authorList>
            <person name="Tanabe Y."/>
        </authorList>
    </citation>
    <scope>NUCLEOTIDE SEQUENCE</scope>
    <source>
        <strain evidence="2">BOTRYCO-1</strain>
    </source>
</reference>
<sequence length="332" mass="36595">MDLNVTPFGSIEPAFAEVNAKHNNKGFSTIDIGFQPQIEFGSKAIVAFEAIGHWGLVLADWLHPPCGHAGQTQAALARVITLAEATHGARAACAWRTSGFNIDVWIKLRACDVLNPQFSYTLIASVLQAQAEPDWLVLEMDEQDLVAAGEVALGSLEVLSGLGFKIALAAQGAPIMAFDKRIRALFSHLKYEGLTALGFAHTPDSPAARAFTRRMQAAEAVGLPMVATGMVSRQKKSLYRQFGFTRYQPSYASQTLAFDKATKRLMDQKTNTTHKTTPFIPPNWSGKINAHWLRDVISHDLQQTHQSKYHPKSHPNNQKDLVLLRRIAERAV</sequence>
<dbReference type="Pfam" id="PF00563">
    <property type="entry name" value="EAL"/>
    <property type="match status" value="1"/>
</dbReference>
<feature type="domain" description="EAL" evidence="1">
    <location>
        <begin position="8"/>
        <end position="269"/>
    </location>
</feature>
<dbReference type="InterPro" id="IPR001633">
    <property type="entry name" value="EAL_dom"/>
</dbReference>
<dbReference type="RefSeq" id="WP_284358507.1">
    <property type="nucleotide sequence ID" value="NZ_BPFZ01000001.1"/>
</dbReference>
<dbReference type="Proteomes" id="UP001161064">
    <property type="component" value="Unassembled WGS sequence"/>
</dbReference>
<accession>A0ABQ4PSZ8</accession>
<name>A0ABQ4PSZ8_9PROT</name>
<reference evidence="2" key="2">
    <citation type="journal article" date="2023" name="ISME Commun">
        <title>Characterization of a bloom-associated alphaproteobacterial lineage, 'Candidatus Phycosocius': insights into freshwater algal-bacterial interactions.</title>
        <authorList>
            <person name="Tanabe Y."/>
            <person name="Yamaguchi H."/>
            <person name="Yoshida M."/>
            <person name="Kai A."/>
            <person name="Okazaki Y."/>
        </authorList>
    </citation>
    <scope>NUCLEOTIDE SEQUENCE</scope>
    <source>
        <strain evidence="2">BOTRYCO-1</strain>
    </source>
</reference>
<evidence type="ECO:0000259" key="1">
    <source>
        <dbReference type="PROSITE" id="PS50883"/>
    </source>
</evidence>
<dbReference type="EMBL" id="BPFZ01000001">
    <property type="protein sequence ID" value="GIU66039.1"/>
    <property type="molecule type" value="Genomic_DNA"/>
</dbReference>
<dbReference type="SUPFAM" id="SSF141868">
    <property type="entry name" value="EAL domain-like"/>
    <property type="match status" value="1"/>
</dbReference>
<proteinExistence type="predicted"/>
<keyword evidence="3" id="KW-1185">Reference proteome</keyword>
<organism evidence="2 3">
    <name type="scientific">Candidatus Phycosocius spiralis</name>
    <dbReference type="NCBI Taxonomy" id="2815099"/>
    <lineage>
        <taxon>Bacteria</taxon>
        <taxon>Pseudomonadati</taxon>
        <taxon>Pseudomonadota</taxon>
        <taxon>Alphaproteobacteria</taxon>
        <taxon>Caulobacterales</taxon>
        <taxon>Caulobacterales incertae sedis</taxon>
        <taxon>Candidatus Phycosocius</taxon>
    </lineage>
</organism>
<gene>
    <name evidence="2" type="ORF">PsB1_0193</name>
</gene>
<evidence type="ECO:0000313" key="2">
    <source>
        <dbReference type="EMBL" id="GIU66039.1"/>
    </source>
</evidence>